<evidence type="ECO:0000313" key="1">
    <source>
        <dbReference type="EMBL" id="KKN00672.1"/>
    </source>
</evidence>
<protein>
    <submittedName>
        <fullName evidence="1">Uncharacterized protein</fullName>
    </submittedName>
</protein>
<dbReference type="AlphaFoldDB" id="A0A0F9MMR2"/>
<dbReference type="EMBL" id="LAZR01005348">
    <property type="protein sequence ID" value="KKN00672.1"/>
    <property type="molecule type" value="Genomic_DNA"/>
</dbReference>
<organism evidence="1">
    <name type="scientific">marine sediment metagenome</name>
    <dbReference type="NCBI Taxonomy" id="412755"/>
    <lineage>
        <taxon>unclassified sequences</taxon>
        <taxon>metagenomes</taxon>
        <taxon>ecological metagenomes</taxon>
    </lineage>
</organism>
<sequence length="212" mass="23704">MAKATESLIPEVIGNPSFPSPKGLKIPKKLMEQILKTTSGRKREPKAVAWFFRFMETGQATQSVLDVGFKNAQPSWKAYTLKQQFADVFPSAVMFQRQMLEAQSVRMHGYVMDVAMDPKYADNPQMLTAGAKSADSILDRGDMPRGAAIKGLDTAPGGEKAVQSAHEMLDRLVEMDGIEAVRLMKGIADYKLYRDYLEEKWPQVLIEVNTDE</sequence>
<proteinExistence type="predicted"/>
<accession>A0A0F9MMR2</accession>
<reference evidence="1" key="1">
    <citation type="journal article" date="2015" name="Nature">
        <title>Complex archaea that bridge the gap between prokaryotes and eukaryotes.</title>
        <authorList>
            <person name="Spang A."/>
            <person name="Saw J.H."/>
            <person name="Jorgensen S.L."/>
            <person name="Zaremba-Niedzwiedzka K."/>
            <person name="Martijn J."/>
            <person name="Lind A.E."/>
            <person name="van Eijk R."/>
            <person name="Schleper C."/>
            <person name="Guy L."/>
            <person name="Ettema T.J."/>
        </authorList>
    </citation>
    <scope>NUCLEOTIDE SEQUENCE</scope>
</reference>
<name>A0A0F9MMR2_9ZZZZ</name>
<comment type="caution">
    <text evidence="1">The sequence shown here is derived from an EMBL/GenBank/DDBJ whole genome shotgun (WGS) entry which is preliminary data.</text>
</comment>
<gene>
    <name evidence="1" type="ORF">LCGC14_1135390</name>
</gene>